<feature type="compositionally biased region" description="Basic and acidic residues" evidence="1">
    <location>
        <begin position="137"/>
        <end position="155"/>
    </location>
</feature>
<proteinExistence type="predicted"/>
<evidence type="ECO:0000256" key="1">
    <source>
        <dbReference type="SAM" id="MobiDB-lite"/>
    </source>
</evidence>
<feature type="compositionally biased region" description="Low complexity" evidence="1">
    <location>
        <begin position="86"/>
        <end position="97"/>
    </location>
</feature>
<dbReference type="VEuPathDB" id="CryptoDB:CPATCC_0030780"/>
<accession>A0A7S7RHB9</accession>
<name>A0A7S7RHB9_CRYPV</name>
<dbReference type="AlphaFoldDB" id="A0A7S7RHB9"/>
<feature type="compositionally biased region" description="Basic residues" evidence="1">
    <location>
        <begin position="61"/>
        <end position="70"/>
    </location>
</feature>
<feature type="signal peptide" evidence="2">
    <location>
        <begin position="1"/>
        <end position="25"/>
    </location>
</feature>
<feature type="region of interest" description="Disordered" evidence="1">
    <location>
        <begin position="61"/>
        <end position="155"/>
    </location>
</feature>
<reference evidence="3 4" key="1">
    <citation type="submission" date="2019-09" db="EMBL/GenBank/DDBJ databases">
        <title>Consistent, comparative and evidence-based genome assembly and annotation for Cryptosporidium parvum, C. hominis and C. tyzzeri.</title>
        <authorList>
            <person name="Baptista R.P."/>
            <person name="Li Y."/>
            <person name="Sateriale A."/>
            <person name="Ansell B."/>
            <person name="Jex A."/>
            <person name="Sanders M."/>
            <person name="Brooks K."/>
            <person name="Tracey A."/>
            <person name="Berriman M."/>
            <person name="Striepen B."/>
            <person name="Cotton J.A."/>
            <person name="Kissinger J.C."/>
        </authorList>
    </citation>
    <scope>NUCLEOTIDE SEQUENCE [LARGE SCALE GENOMIC DNA]</scope>
    <source>
        <strain evidence="3 4">IOWA-ATCC</strain>
    </source>
</reference>
<feature type="chain" id="PRO_5030784724" evidence="2">
    <location>
        <begin position="26"/>
        <end position="155"/>
    </location>
</feature>
<protein>
    <submittedName>
        <fullName evidence="3">Uncharacterized protein</fullName>
    </submittedName>
</protein>
<keyword evidence="2" id="KW-0732">Signal</keyword>
<organism evidence="3 4">
    <name type="scientific">Cryptosporidium parvum</name>
    <dbReference type="NCBI Taxonomy" id="5807"/>
    <lineage>
        <taxon>Eukaryota</taxon>
        <taxon>Sar</taxon>
        <taxon>Alveolata</taxon>
        <taxon>Apicomplexa</taxon>
        <taxon>Conoidasida</taxon>
        <taxon>Coccidia</taxon>
        <taxon>Eucoccidiorida</taxon>
        <taxon>Eimeriorina</taxon>
        <taxon>Cryptosporidiidae</taxon>
        <taxon>Cryptosporidium</taxon>
    </lineage>
</organism>
<dbReference type="SMR" id="A0A7S7RHB9"/>
<gene>
    <name evidence="3" type="ORF">CPATCC_000955</name>
</gene>
<dbReference type="Proteomes" id="UP000593906">
    <property type="component" value="Chromosome 2"/>
</dbReference>
<dbReference type="EMBL" id="CP044421">
    <property type="protein sequence ID" value="QOY43227.1"/>
    <property type="molecule type" value="Genomic_DNA"/>
</dbReference>
<evidence type="ECO:0000313" key="3">
    <source>
        <dbReference type="EMBL" id="QOY43227.1"/>
    </source>
</evidence>
<evidence type="ECO:0000256" key="2">
    <source>
        <dbReference type="SAM" id="SignalP"/>
    </source>
</evidence>
<evidence type="ECO:0000313" key="4">
    <source>
        <dbReference type="Proteomes" id="UP000593906"/>
    </source>
</evidence>
<sequence>MSIKKFRSLLTTLVLILFLFNYEHNEQETTNRVVLDHSFLNLRRPSIRKLMRCFGCCRGKCKKKPSKKKGFTLPPPPARSCLKKTGQNSQSQEGNQGVSPKRVTFDLGNKPRSGIKSTVGGLPSSSSPPLRVMLGLERPDTTKNEDNSEEIETKF</sequence>